<keyword evidence="10" id="KW-0282">Flagellum</keyword>
<evidence type="ECO:0000256" key="4">
    <source>
        <dbReference type="ARBA" id="ARBA00016244"/>
    </source>
</evidence>
<organism evidence="10 11">
    <name type="scientific">Christensenella hongkongensis</name>
    <dbReference type="NCBI Taxonomy" id="270498"/>
    <lineage>
        <taxon>Bacteria</taxon>
        <taxon>Bacillati</taxon>
        <taxon>Bacillota</taxon>
        <taxon>Clostridia</taxon>
        <taxon>Christensenellales</taxon>
        <taxon>Christensenellaceae</taxon>
        <taxon>Christensenella</taxon>
    </lineage>
</organism>
<name>A0A0M2NHV1_9FIRM</name>
<keyword evidence="10" id="KW-0969">Cilium</keyword>
<reference evidence="10 11" key="1">
    <citation type="submission" date="2015-04" db="EMBL/GenBank/DDBJ databases">
        <title>Draft genome sequence of bacteremic isolate Catabacter hongkongensis type strain HKU16T.</title>
        <authorList>
            <person name="Lau S.K."/>
            <person name="Teng J.L."/>
            <person name="Huang Y."/>
            <person name="Curreem S.O."/>
            <person name="Tsui S.K."/>
            <person name="Woo P.C."/>
        </authorList>
    </citation>
    <scope>NUCLEOTIDE SEQUENCE [LARGE SCALE GENOMIC DNA]</scope>
    <source>
        <strain evidence="10 11">HKU16</strain>
    </source>
</reference>
<keyword evidence="10" id="KW-0966">Cell projection</keyword>
<gene>
    <name evidence="10" type="ORF">CHK_1997</name>
</gene>
<dbReference type="GO" id="GO:0044780">
    <property type="term" value="P:bacterial-type flagellum assembly"/>
    <property type="evidence" value="ECO:0007669"/>
    <property type="project" value="InterPro"/>
</dbReference>
<dbReference type="Pfam" id="PF22638">
    <property type="entry name" value="FlgK_D1"/>
    <property type="match status" value="1"/>
</dbReference>
<evidence type="ECO:0000256" key="1">
    <source>
        <dbReference type="ARBA" id="ARBA00004365"/>
    </source>
</evidence>
<feature type="domain" description="Flagellar basal-body/hook protein C-terminal" evidence="8">
    <location>
        <begin position="468"/>
        <end position="507"/>
    </location>
</feature>
<comment type="caution">
    <text evidence="10">The sequence shown here is derived from an EMBL/GenBank/DDBJ whole genome shotgun (WGS) entry which is preliminary data.</text>
</comment>
<dbReference type="NCBIfam" id="TIGR02492">
    <property type="entry name" value="flgK_ends"/>
    <property type="match status" value="1"/>
</dbReference>
<evidence type="ECO:0000256" key="6">
    <source>
        <dbReference type="ARBA" id="ARBA00023143"/>
    </source>
</evidence>
<evidence type="ECO:0000256" key="5">
    <source>
        <dbReference type="ARBA" id="ARBA00022525"/>
    </source>
</evidence>
<evidence type="ECO:0000256" key="3">
    <source>
        <dbReference type="ARBA" id="ARBA00009677"/>
    </source>
</evidence>
<dbReference type="GO" id="GO:0005576">
    <property type="term" value="C:extracellular region"/>
    <property type="evidence" value="ECO:0007669"/>
    <property type="project" value="UniProtKB-SubCell"/>
</dbReference>
<keyword evidence="11" id="KW-1185">Reference proteome</keyword>
<dbReference type="InterPro" id="IPR001444">
    <property type="entry name" value="Flag_bb_rod_N"/>
</dbReference>
<accession>A0A0M2NHV1</accession>
<keyword evidence="6" id="KW-0975">Bacterial flagellum</keyword>
<sequence length="515" mass="57098">MRSTFYGLEIAKTGLFISQNQLDVTGHNISNVDTPGYTRQRLATSAIPAGSQNAYIAVDKRGTSGRGVETICVEQLRNPFLDYQYRNENSTTTKWQTKEQYFEYVEALFNNELDSIETSSGISAIFSEFYNSLHELEKAPADQGVRKNVQQSAIKMTQSMNTYYDRLIDQQNTLNESVRITTNEINDIAKSIASLNEQIYGYELSGAKANDLRDQRNTLLDTLSGLINIETSEDINGQLIVQVNGRNLVRHASYKQFAVAENKPNPVDGGETMLYGVYWADQNGNPTTSEVDPQNGALKGYLDIRDGNTKDNVGIPYVMQQLNALCQKITDDFNSVHEKGYTTPNGAETDSRTGIKFFAQEYNADGTKVAVTAKNFRISDDIMNDVFNIAASDMPVSTGGDNEQKGNGKIALQMCELISKQNSSGNADNVDSAYRQFLSEISIALEHMHDTADAQSIMKSHLSLQRQSISNVSLDEEMTNVVRYGHAYNAASRLISAIDEELDNLINKMGLVGRA</sequence>
<evidence type="ECO:0000313" key="10">
    <source>
        <dbReference type="EMBL" id="KKI50531.1"/>
    </source>
</evidence>
<dbReference type="InterPro" id="IPR002371">
    <property type="entry name" value="FlgK"/>
</dbReference>
<comment type="subcellular location">
    <subcellularLocation>
        <location evidence="1">Bacterial flagellum</location>
    </subcellularLocation>
    <subcellularLocation>
        <location evidence="2">Secreted</location>
    </subcellularLocation>
</comment>
<dbReference type="Pfam" id="PF06429">
    <property type="entry name" value="Flg_bbr_C"/>
    <property type="match status" value="1"/>
</dbReference>
<evidence type="ECO:0000313" key="11">
    <source>
        <dbReference type="Proteomes" id="UP000034076"/>
    </source>
</evidence>
<dbReference type="GO" id="GO:0005198">
    <property type="term" value="F:structural molecule activity"/>
    <property type="evidence" value="ECO:0007669"/>
    <property type="project" value="InterPro"/>
</dbReference>
<keyword evidence="5" id="KW-0964">Secreted</keyword>
<proteinExistence type="inferred from homology"/>
<protein>
    <recommendedName>
        <fullName evidence="4">Flagellar hook-associated protein 1</fullName>
    </recommendedName>
</protein>
<evidence type="ECO:0000259" key="9">
    <source>
        <dbReference type="Pfam" id="PF22638"/>
    </source>
</evidence>
<dbReference type="EMBL" id="LAYJ01000105">
    <property type="protein sequence ID" value="KKI50531.1"/>
    <property type="molecule type" value="Genomic_DNA"/>
</dbReference>
<dbReference type="PANTHER" id="PTHR30033:SF1">
    <property type="entry name" value="FLAGELLAR HOOK-ASSOCIATED PROTEIN 1"/>
    <property type="match status" value="1"/>
</dbReference>
<feature type="domain" description="Flagellar basal body rod protein N-terminal" evidence="7">
    <location>
        <begin position="9"/>
        <end position="38"/>
    </location>
</feature>
<comment type="similarity">
    <text evidence="3">Belongs to the flagella basal body rod proteins family.</text>
</comment>
<dbReference type="OrthoDB" id="9802553at2"/>
<feature type="domain" description="Flagellar hook-associated protein FlgK helical" evidence="9">
    <location>
        <begin position="117"/>
        <end position="347"/>
    </location>
</feature>
<dbReference type="Proteomes" id="UP000034076">
    <property type="component" value="Unassembled WGS sequence"/>
</dbReference>
<evidence type="ECO:0000259" key="7">
    <source>
        <dbReference type="Pfam" id="PF00460"/>
    </source>
</evidence>
<dbReference type="GO" id="GO:0009424">
    <property type="term" value="C:bacterial-type flagellum hook"/>
    <property type="evidence" value="ECO:0007669"/>
    <property type="project" value="InterPro"/>
</dbReference>
<dbReference type="Pfam" id="PF00460">
    <property type="entry name" value="Flg_bb_rod"/>
    <property type="match status" value="1"/>
</dbReference>
<dbReference type="SUPFAM" id="SSF64518">
    <property type="entry name" value="Phase 1 flagellin"/>
    <property type="match status" value="1"/>
</dbReference>
<dbReference type="InterPro" id="IPR010930">
    <property type="entry name" value="Flg_bb/hook_C_dom"/>
</dbReference>
<dbReference type="AlphaFoldDB" id="A0A0M2NHV1"/>
<dbReference type="PATRIC" id="fig|270498.16.peg.1512"/>
<evidence type="ECO:0000259" key="8">
    <source>
        <dbReference type="Pfam" id="PF06429"/>
    </source>
</evidence>
<evidence type="ECO:0000256" key="2">
    <source>
        <dbReference type="ARBA" id="ARBA00004613"/>
    </source>
</evidence>
<dbReference type="STRING" id="270498.CHK_1997"/>
<dbReference type="InterPro" id="IPR053927">
    <property type="entry name" value="FlgK_helical"/>
</dbReference>
<dbReference type="PANTHER" id="PTHR30033">
    <property type="entry name" value="FLAGELLAR HOOK-ASSOCIATED PROTEIN 1"/>
    <property type="match status" value="1"/>
</dbReference>
<dbReference type="RefSeq" id="WP_046443846.1">
    <property type="nucleotide sequence ID" value="NZ_JAXDTA010000019.1"/>
</dbReference>